<dbReference type="InterPro" id="IPR003660">
    <property type="entry name" value="HAMP_dom"/>
</dbReference>
<sequence length="447" mass="50360">MRWLVASLFAAILFATVGLGWLFDTIYLQYIDDKSNKQSDVVSVMEQLGGNVSQLINSSNTPDELLANWPNVSDYQLTLQSVDNMPLPKPLLKQFFDENRLVLETKEHIEISFYLPSHHQRLVLTAPISHAVNEPRSSAYLFTGLFYFTLLMLMLLWLNPLIKRLLILRKTAKAFGEGNLEQRVKLGSVSYIRDLEFEFNRMAQRIDDLVSDVKLLSSAVSHDLRTPLSSIRFGIDTLQEVEEPELRKRFEQLISKDVDSMIELVETLLNYARLDQAMLNIDKSKVSLIPLINQIFDSKKSDTKTLSLITDVGTSTDIGTDTGIGTDISTSTAELEVFADRGYLLMLLNNLIQNALQYATSQVTVTIKQHDDGCEIIIADDGAGIPESERENILKPFIRGDKTRSAVKGFGIGLAIVTRILHWHDGRLEIGQDERLSGAKFTVFLPH</sequence>
<dbReference type="CDD" id="cd06225">
    <property type="entry name" value="HAMP"/>
    <property type="match status" value="1"/>
</dbReference>
<dbReference type="SUPFAM" id="SSF47384">
    <property type="entry name" value="Homodimeric domain of signal transducing histidine kinase"/>
    <property type="match status" value="1"/>
</dbReference>
<dbReference type="SUPFAM" id="SSF55874">
    <property type="entry name" value="ATPase domain of HSP90 chaperone/DNA topoisomerase II/histidine kinase"/>
    <property type="match status" value="1"/>
</dbReference>
<keyword evidence="10" id="KW-0472">Membrane</keyword>
<keyword evidence="10" id="KW-0812">Transmembrane</keyword>
<evidence type="ECO:0000256" key="5">
    <source>
        <dbReference type="ARBA" id="ARBA00022553"/>
    </source>
</evidence>
<dbReference type="Gene3D" id="6.10.340.10">
    <property type="match status" value="1"/>
</dbReference>
<proteinExistence type="predicted"/>
<evidence type="ECO:0000256" key="8">
    <source>
        <dbReference type="ARBA" id="ARBA00022777"/>
    </source>
</evidence>
<evidence type="ECO:0000256" key="4">
    <source>
        <dbReference type="ARBA" id="ARBA00022475"/>
    </source>
</evidence>
<dbReference type="GO" id="GO:0005524">
    <property type="term" value="F:ATP binding"/>
    <property type="evidence" value="ECO:0007669"/>
    <property type="project" value="UniProtKB-KW"/>
</dbReference>
<reference evidence="13 14" key="1">
    <citation type="submission" date="2016-12" db="EMBL/GenBank/DDBJ databases">
        <title>Diversity of luminous bacteria.</title>
        <authorList>
            <person name="Yoshizawa S."/>
            <person name="Kogure K."/>
        </authorList>
    </citation>
    <scope>NUCLEOTIDE SEQUENCE [LARGE SCALE GENOMIC DNA]</scope>
    <source>
        <strain evidence="13 14">SA4-48</strain>
    </source>
</reference>
<dbReference type="InterPro" id="IPR003594">
    <property type="entry name" value="HATPase_dom"/>
</dbReference>
<dbReference type="GO" id="GO:0005886">
    <property type="term" value="C:plasma membrane"/>
    <property type="evidence" value="ECO:0007669"/>
    <property type="project" value="UniProtKB-SubCell"/>
</dbReference>
<keyword evidence="4" id="KW-1003">Cell membrane</keyword>
<feature type="domain" description="HAMP" evidence="12">
    <location>
        <begin position="159"/>
        <end position="211"/>
    </location>
</feature>
<evidence type="ECO:0000259" key="11">
    <source>
        <dbReference type="PROSITE" id="PS50109"/>
    </source>
</evidence>
<comment type="catalytic activity">
    <reaction evidence="1">
        <text>ATP + protein L-histidine = ADP + protein N-phospho-L-histidine.</text>
        <dbReference type="EC" id="2.7.13.3"/>
    </reaction>
</comment>
<evidence type="ECO:0000313" key="14">
    <source>
        <dbReference type="Proteomes" id="UP000239007"/>
    </source>
</evidence>
<dbReference type="GO" id="GO:0000155">
    <property type="term" value="F:phosphorelay sensor kinase activity"/>
    <property type="evidence" value="ECO:0007669"/>
    <property type="project" value="InterPro"/>
</dbReference>
<evidence type="ECO:0000256" key="6">
    <source>
        <dbReference type="ARBA" id="ARBA00022679"/>
    </source>
</evidence>
<evidence type="ECO:0000256" key="9">
    <source>
        <dbReference type="ARBA" id="ARBA00022840"/>
    </source>
</evidence>
<evidence type="ECO:0000256" key="1">
    <source>
        <dbReference type="ARBA" id="ARBA00000085"/>
    </source>
</evidence>
<dbReference type="InterPro" id="IPR003661">
    <property type="entry name" value="HisK_dim/P_dom"/>
</dbReference>
<keyword evidence="7" id="KW-0547">Nucleotide-binding</keyword>
<dbReference type="Pfam" id="PF00672">
    <property type="entry name" value="HAMP"/>
    <property type="match status" value="1"/>
</dbReference>
<evidence type="ECO:0000256" key="3">
    <source>
        <dbReference type="ARBA" id="ARBA00012438"/>
    </source>
</evidence>
<comment type="caution">
    <text evidence="13">The sequence shown here is derived from an EMBL/GenBank/DDBJ whole genome shotgun (WGS) entry which is preliminary data.</text>
</comment>
<dbReference type="PROSITE" id="PS50109">
    <property type="entry name" value="HIS_KIN"/>
    <property type="match status" value="1"/>
</dbReference>
<dbReference type="SMART" id="SM00388">
    <property type="entry name" value="HisKA"/>
    <property type="match status" value="1"/>
</dbReference>
<gene>
    <name evidence="13" type="ORF">BTO11_02720</name>
</gene>
<dbReference type="InterPro" id="IPR005467">
    <property type="entry name" value="His_kinase_dom"/>
</dbReference>
<dbReference type="SMART" id="SM00387">
    <property type="entry name" value="HATPase_c"/>
    <property type="match status" value="1"/>
</dbReference>
<dbReference type="SMART" id="SM00304">
    <property type="entry name" value="HAMP"/>
    <property type="match status" value="1"/>
</dbReference>
<dbReference type="Gene3D" id="3.30.565.10">
    <property type="entry name" value="Histidine kinase-like ATPase, C-terminal domain"/>
    <property type="match status" value="1"/>
</dbReference>
<protein>
    <recommendedName>
        <fullName evidence="3">histidine kinase</fullName>
        <ecNumber evidence="3">2.7.13.3</ecNumber>
    </recommendedName>
</protein>
<dbReference type="InterPro" id="IPR036097">
    <property type="entry name" value="HisK_dim/P_sf"/>
</dbReference>
<evidence type="ECO:0000256" key="10">
    <source>
        <dbReference type="SAM" id="Phobius"/>
    </source>
</evidence>
<keyword evidence="6" id="KW-0808">Transferase</keyword>
<feature type="transmembrane region" description="Helical" evidence="10">
    <location>
        <begin position="139"/>
        <end position="159"/>
    </location>
</feature>
<feature type="domain" description="Histidine kinase" evidence="11">
    <location>
        <begin position="219"/>
        <end position="447"/>
    </location>
</feature>
<dbReference type="Proteomes" id="UP000239007">
    <property type="component" value="Unassembled WGS sequence"/>
</dbReference>
<dbReference type="Pfam" id="PF02518">
    <property type="entry name" value="HATPase_c"/>
    <property type="match status" value="1"/>
</dbReference>
<dbReference type="OrthoDB" id="9804645at2"/>
<keyword evidence="8" id="KW-0418">Kinase</keyword>
<dbReference type="EC" id="2.7.13.3" evidence="3"/>
<dbReference type="PANTHER" id="PTHR44936:SF10">
    <property type="entry name" value="SENSOR PROTEIN RSTB"/>
    <property type="match status" value="1"/>
</dbReference>
<comment type="subcellular location">
    <subcellularLocation>
        <location evidence="2">Cell membrane</location>
        <topology evidence="2">Multi-pass membrane protein</topology>
    </subcellularLocation>
</comment>
<dbReference type="PRINTS" id="PR00344">
    <property type="entry name" value="BCTRLSENSOR"/>
</dbReference>
<dbReference type="Pfam" id="PF00512">
    <property type="entry name" value="HisKA"/>
    <property type="match status" value="1"/>
</dbReference>
<organism evidence="13 14">
    <name type="scientific">Psychrosphaera saromensis</name>
    <dbReference type="NCBI Taxonomy" id="716813"/>
    <lineage>
        <taxon>Bacteria</taxon>
        <taxon>Pseudomonadati</taxon>
        <taxon>Pseudomonadota</taxon>
        <taxon>Gammaproteobacteria</taxon>
        <taxon>Alteromonadales</taxon>
        <taxon>Pseudoalteromonadaceae</taxon>
        <taxon>Psychrosphaera</taxon>
    </lineage>
</organism>
<keyword evidence="5" id="KW-0597">Phosphoprotein</keyword>
<accession>A0A2S7USD4</accession>
<name>A0A2S7USD4_9GAMM</name>
<dbReference type="InterPro" id="IPR004358">
    <property type="entry name" value="Sig_transdc_His_kin-like_C"/>
</dbReference>
<dbReference type="AlphaFoldDB" id="A0A2S7USD4"/>
<dbReference type="RefSeq" id="WP_105051135.1">
    <property type="nucleotide sequence ID" value="NZ_BMYG01000004.1"/>
</dbReference>
<keyword evidence="14" id="KW-1185">Reference proteome</keyword>
<dbReference type="InterPro" id="IPR050980">
    <property type="entry name" value="2C_sensor_his_kinase"/>
</dbReference>
<evidence type="ECO:0000313" key="13">
    <source>
        <dbReference type="EMBL" id="PQJ52668.1"/>
    </source>
</evidence>
<dbReference type="Gene3D" id="1.10.287.130">
    <property type="match status" value="1"/>
</dbReference>
<dbReference type="EMBL" id="MSCH01000003">
    <property type="protein sequence ID" value="PQJ52668.1"/>
    <property type="molecule type" value="Genomic_DNA"/>
</dbReference>
<evidence type="ECO:0000259" key="12">
    <source>
        <dbReference type="PROSITE" id="PS50885"/>
    </source>
</evidence>
<dbReference type="CDD" id="cd00082">
    <property type="entry name" value="HisKA"/>
    <property type="match status" value="1"/>
</dbReference>
<evidence type="ECO:0000256" key="7">
    <source>
        <dbReference type="ARBA" id="ARBA00022741"/>
    </source>
</evidence>
<keyword evidence="10" id="KW-1133">Transmembrane helix</keyword>
<dbReference type="InterPro" id="IPR036890">
    <property type="entry name" value="HATPase_C_sf"/>
</dbReference>
<keyword evidence="9" id="KW-0067">ATP-binding</keyword>
<dbReference type="PANTHER" id="PTHR44936">
    <property type="entry name" value="SENSOR PROTEIN CREC"/>
    <property type="match status" value="1"/>
</dbReference>
<dbReference type="PROSITE" id="PS50885">
    <property type="entry name" value="HAMP"/>
    <property type="match status" value="1"/>
</dbReference>
<evidence type="ECO:0000256" key="2">
    <source>
        <dbReference type="ARBA" id="ARBA00004651"/>
    </source>
</evidence>